<dbReference type="Pfam" id="PF07238">
    <property type="entry name" value="PilZ"/>
    <property type="match status" value="1"/>
</dbReference>
<dbReference type="AlphaFoldDB" id="A0A078LVV1"/>
<dbReference type="InterPro" id="IPR009875">
    <property type="entry name" value="PilZ_domain"/>
</dbReference>
<dbReference type="Proteomes" id="UP000053902">
    <property type="component" value="Unassembled WGS sequence"/>
</dbReference>
<dbReference type="OrthoDB" id="5702796at2"/>
<proteinExistence type="predicted"/>
<gene>
    <name evidence="2" type="ORF">BN1079_02682</name>
</gene>
<evidence type="ECO:0000259" key="1">
    <source>
        <dbReference type="Pfam" id="PF07238"/>
    </source>
</evidence>
<protein>
    <submittedName>
        <fullName evidence="2">PilZ domain protein</fullName>
    </submittedName>
</protein>
<reference evidence="2 3" key="1">
    <citation type="submission" date="2014-07" db="EMBL/GenBank/DDBJ databases">
        <authorList>
            <person name="Urmite Genomes Urmite Genomes"/>
        </authorList>
    </citation>
    <scope>NUCLEOTIDE SEQUENCE [LARGE SCALE GENOMIC DNA]</scope>
    <source>
        <strain evidence="2 3">20_BN</strain>
    </source>
</reference>
<dbReference type="Gene3D" id="2.40.10.220">
    <property type="entry name" value="predicted glycosyltransferase like domains"/>
    <property type="match status" value="1"/>
</dbReference>
<keyword evidence="3" id="KW-1185">Reference proteome</keyword>
<evidence type="ECO:0000313" key="2">
    <source>
        <dbReference type="EMBL" id="CDZ95349.1"/>
    </source>
</evidence>
<evidence type="ECO:0000313" key="3">
    <source>
        <dbReference type="Proteomes" id="UP000053902"/>
    </source>
</evidence>
<accession>A0A078LVV1</accession>
<feature type="domain" description="PilZ" evidence="1">
    <location>
        <begin position="2"/>
        <end position="103"/>
    </location>
</feature>
<dbReference type="RefSeq" id="WP_037025040.1">
    <property type="nucleotide sequence ID" value="NZ_CCSF01000001.1"/>
</dbReference>
<dbReference type="EMBL" id="CCSF01000001">
    <property type="protein sequence ID" value="CDZ95349.1"/>
    <property type="molecule type" value="Genomic_DNA"/>
</dbReference>
<dbReference type="GO" id="GO:0035438">
    <property type="term" value="F:cyclic-di-GMP binding"/>
    <property type="evidence" value="ECO:0007669"/>
    <property type="project" value="InterPro"/>
</dbReference>
<sequence>MRQHSRLTSRNLGRIEVTEAGSETPLGHVTDLSIGGLGLLVSQPLNEGTSYSLCLHVPDHRDILYQVPVEVTCRWVRRGRRRDTYEVGFSLDQPSQAFNDLVAQLLPRRR</sequence>
<organism evidence="2 3">
    <name type="scientific">Pseudomonas saudiphocaensis</name>
    <dbReference type="NCBI Taxonomy" id="1499686"/>
    <lineage>
        <taxon>Bacteria</taxon>
        <taxon>Pseudomonadati</taxon>
        <taxon>Pseudomonadota</taxon>
        <taxon>Gammaproteobacteria</taxon>
        <taxon>Pseudomonadales</taxon>
        <taxon>Pseudomonadaceae</taxon>
        <taxon>Pseudomonas</taxon>
    </lineage>
</organism>
<dbReference type="HOGENOM" id="CLU_141633_3_0_6"/>
<dbReference type="SUPFAM" id="SSF141371">
    <property type="entry name" value="PilZ domain-like"/>
    <property type="match status" value="1"/>
</dbReference>
<name>A0A078LVV1_9PSED</name>